<gene>
    <name evidence="1" type="ORF">CPB83DRAFT_900129</name>
</gene>
<dbReference type="OrthoDB" id="10688265at2759"/>
<dbReference type="EMBL" id="MU157974">
    <property type="protein sequence ID" value="KAF9521917.1"/>
    <property type="molecule type" value="Genomic_DNA"/>
</dbReference>
<protein>
    <submittedName>
        <fullName evidence="1">Uncharacterized protein</fullName>
    </submittedName>
</protein>
<organism evidence="1 2">
    <name type="scientific">Crepidotus variabilis</name>
    <dbReference type="NCBI Taxonomy" id="179855"/>
    <lineage>
        <taxon>Eukaryota</taxon>
        <taxon>Fungi</taxon>
        <taxon>Dikarya</taxon>
        <taxon>Basidiomycota</taxon>
        <taxon>Agaricomycotina</taxon>
        <taxon>Agaricomycetes</taxon>
        <taxon>Agaricomycetidae</taxon>
        <taxon>Agaricales</taxon>
        <taxon>Agaricineae</taxon>
        <taxon>Crepidotaceae</taxon>
        <taxon>Crepidotus</taxon>
    </lineage>
</organism>
<accession>A0A9P6E3N9</accession>
<sequence>MSLDIPQHIRSDVKNPFVWFKEGPSRYQVFYCLASADTRVTSRSTPLPKDSDLQPLALGLQPSLMRQWYQPSLPHLAFIPARHIWDGPIFSRFSDTIRPFSTSITTSDGRYRFCRRLAMAWLLVERTVIFLIHALGASDPPIHFPSDFAYDEAKDTVEQVVRDVVAAHRLFVLLVARLRYAMAITTRLGSYSLSQYAKEILNMGKDHLDWIRELEVSTALTTDQLVGCFLCLQDIPDVNQARYMALHGAPVYIQFAYVDVDVCSQTPDISLIITIEQALALNIVSSNQDEDSLISLVRRVPFIQVHSTAQSLPFRNTNRYSTLVARNQLGRIPDSHPRSEQPHSQWWFTKQFQANAIFHQTHLSSSHSFFVWEGTALHEQYLLRRRLRTPEALHLWSECPPSHRLFTDDSFGGTWDLFPPSCTFLDGIRGGTHRKVIAEDNRPHGTSRRLNPCLDPDHLFRSDLQTCMPTEPLPLHNVDVRQTFASRYGIMIYRPLVVSQHSADALHARSRFEAGLGCSVDQDIIDVIFCAFYCPEQHMDRLLDLTAMKWQPVPGVTVHKHKACIRYSGALPSHIPMYVYEFEEEVDVDWVVAVPYAASVVQSCRFGWLKQRSTLVQEFLRRGVTFFTLRRVPAFIAPALEYDLVIPDAFHDDRFLLQDKFAYREERERLFDSRRGRVCGMRGGLVARLWRVDELQIPARVNNVLAGPSSMALYYGVRITFGGDEYYDDDLESVIKSIACGLYRPSIGLFNMEHGPGFLSHPVWAYVTSPVDASFPFLGAQPTSWTTCILLKLFWMYRLSQSLFISGRCLEGSSPLLGLMSGMSVFALDL</sequence>
<dbReference type="Proteomes" id="UP000807306">
    <property type="component" value="Unassembled WGS sequence"/>
</dbReference>
<evidence type="ECO:0000313" key="2">
    <source>
        <dbReference type="Proteomes" id="UP000807306"/>
    </source>
</evidence>
<name>A0A9P6E3N9_9AGAR</name>
<reference evidence="1" key="1">
    <citation type="submission" date="2020-11" db="EMBL/GenBank/DDBJ databases">
        <authorList>
            <consortium name="DOE Joint Genome Institute"/>
            <person name="Ahrendt S."/>
            <person name="Riley R."/>
            <person name="Andreopoulos W."/>
            <person name="Labutti K."/>
            <person name="Pangilinan J."/>
            <person name="Ruiz-Duenas F.J."/>
            <person name="Barrasa J.M."/>
            <person name="Sanchez-Garcia M."/>
            <person name="Camarero S."/>
            <person name="Miyauchi S."/>
            <person name="Serrano A."/>
            <person name="Linde D."/>
            <person name="Babiker R."/>
            <person name="Drula E."/>
            <person name="Ayuso-Fernandez I."/>
            <person name="Pacheco R."/>
            <person name="Padilla G."/>
            <person name="Ferreira P."/>
            <person name="Barriuso J."/>
            <person name="Kellner H."/>
            <person name="Castanera R."/>
            <person name="Alfaro M."/>
            <person name="Ramirez L."/>
            <person name="Pisabarro A.G."/>
            <person name="Kuo A."/>
            <person name="Tritt A."/>
            <person name="Lipzen A."/>
            <person name="He G."/>
            <person name="Yan M."/>
            <person name="Ng V."/>
            <person name="Cullen D."/>
            <person name="Martin F."/>
            <person name="Rosso M.-N."/>
            <person name="Henrissat B."/>
            <person name="Hibbett D."/>
            <person name="Martinez A.T."/>
            <person name="Grigoriev I.V."/>
        </authorList>
    </citation>
    <scope>NUCLEOTIDE SEQUENCE</scope>
    <source>
        <strain evidence="1">CBS 506.95</strain>
    </source>
</reference>
<proteinExistence type="predicted"/>
<keyword evidence="2" id="KW-1185">Reference proteome</keyword>
<dbReference type="AlphaFoldDB" id="A0A9P6E3N9"/>
<evidence type="ECO:0000313" key="1">
    <source>
        <dbReference type="EMBL" id="KAF9521917.1"/>
    </source>
</evidence>
<comment type="caution">
    <text evidence="1">The sequence shown here is derived from an EMBL/GenBank/DDBJ whole genome shotgun (WGS) entry which is preliminary data.</text>
</comment>